<evidence type="ECO:0000313" key="9">
    <source>
        <dbReference type="Proteomes" id="UP000002258"/>
    </source>
</evidence>
<dbReference type="OrthoDB" id="3176171at2759"/>
<dbReference type="eggNOG" id="KOG0239">
    <property type="taxonomic scope" value="Eukaryota"/>
</dbReference>
<dbReference type="GO" id="GO:0003777">
    <property type="term" value="F:microtubule motor activity"/>
    <property type="evidence" value="ECO:0007669"/>
    <property type="project" value="InterPro"/>
</dbReference>
<gene>
    <name evidence="8" type="ORF">PICST_31652</name>
</gene>
<dbReference type="InterPro" id="IPR027417">
    <property type="entry name" value="P-loop_NTPase"/>
</dbReference>
<dbReference type="InterPro" id="IPR001752">
    <property type="entry name" value="Kinesin_motor_dom"/>
</dbReference>
<dbReference type="PANTHER" id="PTHR47972">
    <property type="entry name" value="KINESIN-LIKE PROTEIN KLP-3"/>
    <property type="match status" value="1"/>
</dbReference>
<keyword evidence="4" id="KW-0493">Microtubule</keyword>
<dbReference type="InterPro" id="IPR036961">
    <property type="entry name" value="Kinesin_motor_dom_sf"/>
</dbReference>
<proteinExistence type="inferred from homology"/>
<dbReference type="InterPro" id="IPR019821">
    <property type="entry name" value="Kinesin_motor_CS"/>
</dbReference>
<dbReference type="STRING" id="322104.A3LU60"/>
<comment type="similarity">
    <text evidence="3 4">Belongs to the TRAFAC class myosin-kinesin ATPase superfamily. Kinesin family.</text>
</comment>
<evidence type="ECO:0000256" key="1">
    <source>
        <dbReference type="ARBA" id="ARBA00022741"/>
    </source>
</evidence>
<protein>
    <recommendedName>
        <fullName evidence="4">Kinesin-like protein</fullName>
    </recommendedName>
</protein>
<dbReference type="Gene3D" id="3.40.850.10">
    <property type="entry name" value="Kinesin motor domain"/>
    <property type="match status" value="1"/>
</dbReference>
<dbReference type="InParanoid" id="A3LU60"/>
<feature type="coiled-coil region" evidence="5">
    <location>
        <begin position="200"/>
        <end position="355"/>
    </location>
</feature>
<evidence type="ECO:0000256" key="4">
    <source>
        <dbReference type="RuleBase" id="RU000394"/>
    </source>
</evidence>
<dbReference type="InterPro" id="IPR027640">
    <property type="entry name" value="Kinesin-like_fam"/>
</dbReference>
<dbReference type="PANTHER" id="PTHR47972:SF28">
    <property type="entry name" value="KINESIN-LIKE PROTEIN KLP-3"/>
    <property type="match status" value="1"/>
</dbReference>
<feature type="binding site" evidence="3">
    <location>
        <begin position="453"/>
        <end position="460"/>
    </location>
    <ligand>
        <name>ATP</name>
        <dbReference type="ChEBI" id="CHEBI:30616"/>
    </ligand>
</feature>
<name>A3LU60_PICST</name>
<keyword evidence="2 3" id="KW-0067">ATP-binding</keyword>
<dbReference type="GO" id="GO:0007018">
    <property type="term" value="P:microtubule-based movement"/>
    <property type="evidence" value="ECO:0007669"/>
    <property type="project" value="InterPro"/>
</dbReference>
<feature type="region of interest" description="Disordered" evidence="6">
    <location>
        <begin position="36"/>
        <end position="56"/>
    </location>
</feature>
<dbReference type="KEGG" id="pic:PICST_31652"/>
<dbReference type="GO" id="GO:0008017">
    <property type="term" value="F:microtubule binding"/>
    <property type="evidence" value="ECO:0007669"/>
    <property type="project" value="InterPro"/>
</dbReference>
<dbReference type="CDD" id="cd01366">
    <property type="entry name" value="KISc_C_terminal"/>
    <property type="match status" value="1"/>
</dbReference>
<keyword evidence="9" id="KW-1185">Reference proteome</keyword>
<dbReference type="PRINTS" id="PR00380">
    <property type="entry name" value="KINESINHEAVY"/>
</dbReference>
<dbReference type="OMA" id="QDERHAM"/>
<feature type="domain" description="Kinesin motor" evidence="7">
    <location>
        <begin position="355"/>
        <end position="700"/>
    </location>
</feature>
<evidence type="ECO:0000256" key="6">
    <source>
        <dbReference type="SAM" id="MobiDB-lite"/>
    </source>
</evidence>
<accession>A3LU60</accession>
<dbReference type="SUPFAM" id="SSF52540">
    <property type="entry name" value="P-loop containing nucleoside triphosphate hydrolases"/>
    <property type="match status" value="1"/>
</dbReference>
<dbReference type="Pfam" id="PF00225">
    <property type="entry name" value="Kinesin"/>
    <property type="match status" value="1"/>
</dbReference>
<dbReference type="GeneID" id="4838849"/>
<sequence>MDDSQDSKNGVGVKLTPSILQESSTSVLNTLKPVTSNERDKDIYPNKRPKYTTSTSRSSVNRLMYGSQINHDVYSFKERDLAEKFLLKSDLTSKISTIKTKLQEEDLQSYQLSQECISLKKQVASVRSQISELGDCEEMSLKSLKNKFEIQTRELRIKHEHKLNQLKEDMSNQAKKIIQDNNAGYLEEKDKLVMVNETLAKSAQQQMSEFRNKLIKLKEDHSKNLSNRTAQLEKKIESVKSKILELDTELETSLNVETAERQQALNGIEKETSRLKAILEQLQAKFKVKEAEIELLQNTLVSKRESIAALGKSYEDKTQQIEHYEQETALINVRLATHESDRRALHNTLQELKGNIRVFCRVRPALTQEKVSSLDIPDDEINDDSAQELILSRDGEASNSNSYSTYNSNKNSYKFQFDHIFSPTSTNEDIFEEISQLIQSSLDGYNVCVFAYGQTGSGKTFTMSNPGNGMIPMSLDKIFEDIDDLQAKGWKYEVEGQVVEIYNENIVDLLSPRDSTVKYDIKHDDDEGKTYITNITTVSISSKNQAESILDRATKNRSTASTRANDRSSRSHSIFTIRLNGENLKTGAKSQGTLNLVDLAGSERLSSSQATGDRLKETQAINKSLSCLGDVIYSLSQRQQSSQLVANQHVPYRNSKLTYLLKHSLGGNSKTLMFVNISPLLKNFNETLNSLRFATKVNRTKLSSSKPNSQ</sequence>
<evidence type="ECO:0000259" key="7">
    <source>
        <dbReference type="PROSITE" id="PS50067"/>
    </source>
</evidence>
<evidence type="ECO:0000313" key="8">
    <source>
        <dbReference type="EMBL" id="ABN66529.2"/>
    </source>
</evidence>
<dbReference type="GO" id="GO:0005874">
    <property type="term" value="C:microtubule"/>
    <property type="evidence" value="ECO:0007669"/>
    <property type="project" value="UniProtKB-KW"/>
</dbReference>
<dbReference type="GO" id="GO:0005524">
    <property type="term" value="F:ATP binding"/>
    <property type="evidence" value="ECO:0007669"/>
    <property type="project" value="UniProtKB-UniRule"/>
</dbReference>
<keyword evidence="5" id="KW-0175">Coiled coil</keyword>
<dbReference type="SMART" id="SM00129">
    <property type="entry name" value="KISc"/>
    <property type="match status" value="1"/>
</dbReference>
<evidence type="ECO:0000256" key="5">
    <source>
        <dbReference type="SAM" id="Coils"/>
    </source>
</evidence>
<dbReference type="PROSITE" id="PS50067">
    <property type="entry name" value="KINESIN_MOTOR_2"/>
    <property type="match status" value="1"/>
</dbReference>
<dbReference type="EMBL" id="CP000498">
    <property type="protein sequence ID" value="ABN66529.2"/>
    <property type="molecule type" value="Genomic_DNA"/>
</dbReference>
<keyword evidence="1 3" id="KW-0547">Nucleotide-binding</keyword>
<dbReference type="FunCoup" id="A3LU60">
    <property type="interactions" value="355"/>
</dbReference>
<organism evidence="8 9">
    <name type="scientific">Scheffersomyces stipitis (strain ATCC 58785 / CBS 6054 / NBRC 10063 / NRRL Y-11545)</name>
    <name type="common">Yeast</name>
    <name type="synonym">Pichia stipitis</name>
    <dbReference type="NCBI Taxonomy" id="322104"/>
    <lineage>
        <taxon>Eukaryota</taxon>
        <taxon>Fungi</taxon>
        <taxon>Dikarya</taxon>
        <taxon>Ascomycota</taxon>
        <taxon>Saccharomycotina</taxon>
        <taxon>Pichiomycetes</taxon>
        <taxon>Debaryomycetaceae</taxon>
        <taxon>Scheffersomyces</taxon>
    </lineage>
</organism>
<dbReference type="HOGENOM" id="CLU_001485_12_4_1"/>
<evidence type="ECO:0000256" key="3">
    <source>
        <dbReference type="PROSITE-ProRule" id="PRU00283"/>
    </source>
</evidence>
<dbReference type="RefSeq" id="XP_001384558.2">
    <property type="nucleotide sequence ID" value="XM_001384521.1"/>
</dbReference>
<dbReference type="Proteomes" id="UP000002258">
    <property type="component" value="Chromosome 4"/>
</dbReference>
<evidence type="ECO:0000256" key="2">
    <source>
        <dbReference type="ARBA" id="ARBA00022840"/>
    </source>
</evidence>
<dbReference type="AlphaFoldDB" id="A3LU60"/>
<reference evidence="8 9" key="1">
    <citation type="journal article" date="2007" name="Nat. Biotechnol.">
        <title>Genome sequence of the lignocellulose-bioconverting and xylose-fermenting yeast Pichia stipitis.</title>
        <authorList>
            <person name="Jeffries T.W."/>
            <person name="Grigoriev I.V."/>
            <person name="Grimwood J."/>
            <person name="Laplaza J.M."/>
            <person name="Aerts A."/>
            <person name="Salamov A."/>
            <person name="Schmutz J."/>
            <person name="Lindquist E."/>
            <person name="Dehal P."/>
            <person name="Shapiro H."/>
            <person name="Jin Y.S."/>
            <person name="Passoth V."/>
            <person name="Richardson P.M."/>
        </authorList>
    </citation>
    <scope>NUCLEOTIDE SEQUENCE [LARGE SCALE GENOMIC DNA]</scope>
    <source>
        <strain evidence="9">ATCC 58785 / CBS 6054 / NBRC 10063 / NRRL Y-11545</strain>
    </source>
</reference>
<dbReference type="PROSITE" id="PS00411">
    <property type="entry name" value="KINESIN_MOTOR_1"/>
    <property type="match status" value="1"/>
</dbReference>
<keyword evidence="3 4" id="KW-0505">Motor protein</keyword>